<reference evidence="2" key="1">
    <citation type="journal article" date="2020" name="Int. J. Syst. Evol. Microbiol.">
        <title>Aquipluma nitroreducens gen. nov. sp. nov., a novel facultatively anaerobic bacterium isolated from a freshwater lake.</title>
        <authorList>
            <person name="Watanabe M."/>
            <person name="Kojima H."/>
            <person name="Fukui M."/>
        </authorList>
    </citation>
    <scope>NUCLEOTIDE SEQUENCE</scope>
    <source>
        <strain evidence="2">MeG22</strain>
    </source>
</reference>
<organism evidence="2 3">
    <name type="scientific">Aquipluma nitroreducens</name>
    <dbReference type="NCBI Taxonomy" id="2010828"/>
    <lineage>
        <taxon>Bacteria</taxon>
        <taxon>Pseudomonadati</taxon>
        <taxon>Bacteroidota</taxon>
        <taxon>Bacteroidia</taxon>
        <taxon>Marinilabiliales</taxon>
        <taxon>Prolixibacteraceae</taxon>
        <taxon>Aquipluma</taxon>
    </lineage>
</organism>
<dbReference type="EMBL" id="AP018694">
    <property type="protein sequence ID" value="BBE16237.1"/>
    <property type="molecule type" value="Genomic_DNA"/>
</dbReference>
<dbReference type="KEGG" id="anf:AQPE_0374"/>
<feature type="chain" id="PRO_5024463807" evidence="1">
    <location>
        <begin position="22"/>
        <end position="443"/>
    </location>
</feature>
<dbReference type="InterPro" id="IPR013783">
    <property type="entry name" value="Ig-like_fold"/>
</dbReference>
<keyword evidence="1" id="KW-0732">Signal</keyword>
<dbReference type="Proteomes" id="UP001193389">
    <property type="component" value="Chromosome"/>
</dbReference>
<evidence type="ECO:0000313" key="3">
    <source>
        <dbReference type="Proteomes" id="UP001193389"/>
    </source>
</evidence>
<evidence type="ECO:0000313" key="2">
    <source>
        <dbReference type="EMBL" id="BBE16237.1"/>
    </source>
</evidence>
<gene>
    <name evidence="2" type="ORF">AQPE_0374</name>
</gene>
<proteinExistence type="predicted"/>
<dbReference type="Gene3D" id="2.60.40.10">
    <property type="entry name" value="Immunoglobulins"/>
    <property type="match status" value="1"/>
</dbReference>
<keyword evidence="3" id="KW-1185">Reference proteome</keyword>
<protein>
    <submittedName>
        <fullName evidence="2">Uncharacterized protein</fullName>
    </submittedName>
</protein>
<evidence type="ECO:0000256" key="1">
    <source>
        <dbReference type="SAM" id="SignalP"/>
    </source>
</evidence>
<accession>A0A5K7S409</accession>
<dbReference type="AlphaFoldDB" id="A0A5K7S409"/>
<dbReference type="RefSeq" id="WP_318349329.1">
    <property type="nucleotide sequence ID" value="NZ_AP018694.1"/>
</dbReference>
<feature type="signal peptide" evidence="1">
    <location>
        <begin position="1"/>
        <end position="21"/>
    </location>
</feature>
<sequence length="443" mass="47546">MKKSIFKTIAAIMLFSFALSAVLLNSCKKNVGDVYDYAPVVLNPDFELLTVDYAFDNEALNSESGVSFKVAYKNIEITQTAYSSVLNFYVDGNIQQSALLKDLAGNTKYETVFDWQAIAGQHDFKFEINLSSNGSKIVEEANTTNNSQTTSLNIAVKNLVAASEVVVEPSVVNQAIAADPEGDVANVLDSEGIAVATSVDAVKTTYSDNTTAIVAAVEKNDGTIDETKVILSVTSNSGVHQGQKQEANTTLVIETLVTQEEISFYNAKEKLTYKDGTLSYTSLKNAKVGCTEPSNLQAFFANQVAINAFTDAVLSAIKQLGVANGLAAAPEILISVLEAFNLTQGNIDNPPTYTVEITNSSTICSDDCITGLVVKTYSYPGFVLHFSDDRGTIPSITKEPNCSKSNNGTYTFEDCGGNKVSYIFNSTRPVIATKTPCVANVHN</sequence>
<name>A0A5K7S409_9BACT</name>